<comment type="caution">
    <text evidence="8">The sequence shown here is derived from an EMBL/GenBank/DDBJ whole genome shotgun (WGS) entry which is preliminary data.</text>
</comment>
<dbReference type="InterPro" id="IPR051401">
    <property type="entry name" value="GtrA_CellWall_Glycosyl"/>
</dbReference>
<dbReference type="InterPro" id="IPR007267">
    <property type="entry name" value="GtrA_DPMS_TM"/>
</dbReference>
<accession>A0A1G2B684</accession>
<dbReference type="GO" id="GO:0005886">
    <property type="term" value="C:plasma membrane"/>
    <property type="evidence" value="ECO:0007669"/>
    <property type="project" value="TreeGrafter"/>
</dbReference>
<dbReference type="AlphaFoldDB" id="A0A1G2B684"/>
<dbReference type="Pfam" id="PF04138">
    <property type="entry name" value="GtrA_DPMS_TM"/>
    <property type="match status" value="1"/>
</dbReference>
<proteinExistence type="inferred from homology"/>
<dbReference type="Proteomes" id="UP000176952">
    <property type="component" value="Unassembled WGS sequence"/>
</dbReference>
<protein>
    <recommendedName>
        <fullName evidence="7">GtrA/DPMS transmembrane domain-containing protein</fullName>
    </recommendedName>
</protein>
<feature type="transmembrane region" description="Helical" evidence="6">
    <location>
        <begin position="52"/>
        <end position="72"/>
    </location>
</feature>
<evidence type="ECO:0000256" key="3">
    <source>
        <dbReference type="ARBA" id="ARBA00022692"/>
    </source>
</evidence>
<sequence length="164" mass="19129">MNRLLTKIGWRRAARLLQRYPNINQFFIFACIGVFNTIIDFSVYFALTRFLALYYILANFFSFATATTFSFFTNKRFTFRDRSLATPGQYMKFFVVTGIGFFLNTTILFLSVDYFKLHDIAAKILAVGIVLFWNFSINKLWTFRSVRHAVSQVSDTARDLPDAQ</sequence>
<gene>
    <name evidence="8" type="ORF">A3F54_05195</name>
</gene>
<keyword evidence="3 6" id="KW-0812">Transmembrane</keyword>
<evidence type="ECO:0000313" key="8">
    <source>
        <dbReference type="EMBL" id="OGY83747.1"/>
    </source>
</evidence>
<dbReference type="PROSITE" id="PS51257">
    <property type="entry name" value="PROKAR_LIPOPROTEIN"/>
    <property type="match status" value="1"/>
</dbReference>
<evidence type="ECO:0000313" key="9">
    <source>
        <dbReference type="Proteomes" id="UP000176952"/>
    </source>
</evidence>
<feature type="domain" description="GtrA/DPMS transmembrane" evidence="7">
    <location>
        <begin position="29"/>
        <end position="143"/>
    </location>
</feature>
<dbReference type="STRING" id="1798542.A3F54_05195"/>
<dbReference type="EMBL" id="MHKD01000019">
    <property type="protein sequence ID" value="OGY83747.1"/>
    <property type="molecule type" value="Genomic_DNA"/>
</dbReference>
<keyword evidence="4 6" id="KW-1133">Transmembrane helix</keyword>
<dbReference type="PANTHER" id="PTHR38459">
    <property type="entry name" value="PROPHAGE BACTOPRENOL-LINKED GLUCOSE TRANSLOCASE HOMOLOG"/>
    <property type="match status" value="1"/>
</dbReference>
<comment type="subcellular location">
    <subcellularLocation>
        <location evidence="1">Membrane</location>
        <topology evidence="1">Multi-pass membrane protein</topology>
    </subcellularLocation>
</comment>
<evidence type="ECO:0000259" key="7">
    <source>
        <dbReference type="Pfam" id="PF04138"/>
    </source>
</evidence>
<evidence type="ECO:0000256" key="1">
    <source>
        <dbReference type="ARBA" id="ARBA00004141"/>
    </source>
</evidence>
<dbReference type="GO" id="GO:0000271">
    <property type="term" value="P:polysaccharide biosynthetic process"/>
    <property type="evidence" value="ECO:0007669"/>
    <property type="project" value="InterPro"/>
</dbReference>
<feature type="transmembrane region" description="Helical" evidence="6">
    <location>
        <begin position="21"/>
        <end position="46"/>
    </location>
</feature>
<evidence type="ECO:0000256" key="2">
    <source>
        <dbReference type="ARBA" id="ARBA00009399"/>
    </source>
</evidence>
<evidence type="ECO:0000256" key="6">
    <source>
        <dbReference type="SAM" id="Phobius"/>
    </source>
</evidence>
<name>A0A1G2B684_9BACT</name>
<reference evidence="8 9" key="1">
    <citation type="journal article" date="2016" name="Nat. Commun.">
        <title>Thousands of microbial genomes shed light on interconnected biogeochemical processes in an aquifer system.</title>
        <authorList>
            <person name="Anantharaman K."/>
            <person name="Brown C.T."/>
            <person name="Hug L.A."/>
            <person name="Sharon I."/>
            <person name="Castelle C.J."/>
            <person name="Probst A.J."/>
            <person name="Thomas B.C."/>
            <person name="Singh A."/>
            <person name="Wilkins M.J."/>
            <person name="Karaoz U."/>
            <person name="Brodie E.L."/>
            <person name="Williams K.H."/>
            <person name="Hubbard S.S."/>
            <person name="Banfield J.F."/>
        </authorList>
    </citation>
    <scope>NUCLEOTIDE SEQUENCE [LARGE SCALE GENOMIC DNA]</scope>
</reference>
<organism evidence="8 9">
    <name type="scientific">Candidatus Kerfeldbacteria bacterium RIFCSPHIGHO2_12_FULL_48_17</name>
    <dbReference type="NCBI Taxonomy" id="1798542"/>
    <lineage>
        <taxon>Bacteria</taxon>
        <taxon>Candidatus Kerfeldiibacteriota</taxon>
    </lineage>
</organism>
<feature type="transmembrane region" description="Helical" evidence="6">
    <location>
        <begin position="93"/>
        <end position="114"/>
    </location>
</feature>
<evidence type="ECO:0000256" key="4">
    <source>
        <dbReference type="ARBA" id="ARBA00022989"/>
    </source>
</evidence>
<keyword evidence="5 6" id="KW-0472">Membrane</keyword>
<comment type="similarity">
    <text evidence="2">Belongs to the GtrA family.</text>
</comment>
<evidence type="ECO:0000256" key="5">
    <source>
        <dbReference type="ARBA" id="ARBA00023136"/>
    </source>
</evidence>
<feature type="transmembrane region" description="Helical" evidence="6">
    <location>
        <begin position="120"/>
        <end position="137"/>
    </location>
</feature>
<dbReference type="PANTHER" id="PTHR38459:SF1">
    <property type="entry name" value="PROPHAGE BACTOPRENOL-LINKED GLUCOSE TRANSLOCASE HOMOLOG"/>
    <property type="match status" value="1"/>
</dbReference>